<dbReference type="InterPro" id="IPR001463">
    <property type="entry name" value="Na/Ala_symport"/>
</dbReference>
<evidence type="ECO:0000256" key="5">
    <source>
        <dbReference type="ARBA" id="ARBA00022692"/>
    </source>
</evidence>
<feature type="transmembrane region" description="Helical" evidence="8">
    <location>
        <begin position="399"/>
        <end position="418"/>
    </location>
</feature>
<keyword evidence="3 8" id="KW-0813">Transport</keyword>
<feature type="transmembrane region" description="Helical" evidence="8">
    <location>
        <begin position="331"/>
        <end position="351"/>
    </location>
</feature>
<keyword evidence="4 8" id="KW-1003">Cell membrane</keyword>
<feature type="transmembrane region" description="Helical" evidence="8">
    <location>
        <begin position="371"/>
        <end position="393"/>
    </location>
</feature>
<accession>A0ABS9CRJ0</accession>
<feature type="transmembrane region" description="Helical" evidence="8">
    <location>
        <begin position="223"/>
        <end position="245"/>
    </location>
</feature>
<evidence type="ECO:0000256" key="4">
    <source>
        <dbReference type="ARBA" id="ARBA00022475"/>
    </source>
</evidence>
<proteinExistence type="inferred from homology"/>
<feature type="transmembrane region" description="Helical" evidence="8">
    <location>
        <begin position="7"/>
        <end position="26"/>
    </location>
</feature>
<dbReference type="PANTHER" id="PTHR30330:SF3">
    <property type="entry name" value="TRANSCRIPTIONAL REGULATOR, LRP FAMILY"/>
    <property type="match status" value="1"/>
</dbReference>
<evidence type="ECO:0000256" key="3">
    <source>
        <dbReference type="ARBA" id="ARBA00022448"/>
    </source>
</evidence>
<keyword evidence="7 8" id="KW-0472">Membrane</keyword>
<evidence type="ECO:0000313" key="9">
    <source>
        <dbReference type="EMBL" id="MCF2652890.1"/>
    </source>
</evidence>
<evidence type="ECO:0000256" key="2">
    <source>
        <dbReference type="ARBA" id="ARBA00009261"/>
    </source>
</evidence>
<keyword evidence="6 8" id="KW-1133">Transmembrane helix</keyword>
<feature type="transmembrane region" description="Helical" evidence="8">
    <location>
        <begin position="166"/>
        <end position="185"/>
    </location>
</feature>
<dbReference type="RefSeq" id="WP_235323931.1">
    <property type="nucleotide sequence ID" value="NZ_JAFBIT010000003.1"/>
</dbReference>
<protein>
    <submittedName>
        <fullName evidence="9">Sodium:alanine symporter family protein</fullName>
    </submittedName>
</protein>
<evidence type="ECO:0000313" key="10">
    <source>
        <dbReference type="Proteomes" id="UP001299220"/>
    </source>
</evidence>
<sequence length="438" mass="45012">MSVLRDVLWGPHVLLLILAAGVWFTLRGRFMQLWRLPRLAAGALRGGDPAGEEHVSAFQALTASLAGSLGTGNIIGVAAALTAGGPGAIVWMWISAFFGMMTVYAESVLAAKFASPDAPGAVGYVRRALGRHAAKLYAAGCVLSALGMGTMAQTGAVSAALQAIRVPPWVSGVLVAALLVLCVRGGLQKAVRVTEKLVPFMAGLFLLASGAVLVLRYDRIPGAVASMLHAAFTWRAGAGGAVGMLTAMRVGVSRGVFTNEAGLGSGTFALARAAGKTPEQIGTLGALQVFIDTIVLCTITALCLLVSPAAGDGAAQTLASFSAVLDGAGNAAVSVSMALFAFATVVAWSCYGMDALHVLAPSAGRAGRRIYVAFAALSCFLGCILPFTGVLSFCDAFNGVMAIPNILSLFLLSGCVFGKNCQNLKKPYGILMRKEKKV</sequence>
<dbReference type="PRINTS" id="PR00175">
    <property type="entry name" value="NAALASMPORT"/>
</dbReference>
<dbReference type="PANTHER" id="PTHR30330">
    <property type="entry name" value="AGSS FAMILY TRANSPORTER, SODIUM-ALANINE"/>
    <property type="match status" value="1"/>
</dbReference>
<feature type="transmembrane region" description="Helical" evidence="8">
    <location>
        <begin position="289"/>
        <end position="311"/>
    </location>
</feature>
<evidence type="ECO:0000256" key="1">
    <source>
        <dbReference type="ARBA" id="ARBA00004651"/>
    </source>
</evidence>
<dbReference type="NCBIfam" id="TIGR00835">
    <property type="entry name" value="agcS"/>
    <property type="match status" value="1"/>
</dbReference>
<dbReference type="EMBL" id="JAFBIT010000003">
    <property type="protein sequence ID" value="MCF2652890.1"/>
    <property type="molecule type" value="Genomic_DNA"/>
</dbReference>
<gene>
    <name evidence="9" type="ORF">JQM67_09780</name>
</gene>
<evidence type="ECO:0000256" key="7">
    <source>
        <dbReference type="ARBA" id="ARBA00023136"/>
    </source>
</evidence>
<evidence type="ECO:0000256" key="6">
    <source>
        <dbReference type="ARBA" id="ARBA00022989"/>
    </source>
</evidence>
<name>A0ABS9CRJ0_9FIRM</name>
<dbReference type="Gene3D" id="1.20.1740.10">
    <property type="entry name" value="Amino acid/polyamine transporter I"/>
    <property type="match status" value="1"/>
</dbReference>
<keyword evidence="10" id="KW-1185">Reference proteome</keyword>
<feature type="transmembrane region" description="Helical" evidence="8">
    <location>
        <begin position="197"/>
        <end position="217"/>
    </location>
</feature>
<comment type="caution">
    <text evidence="9">The sequence shown here is derived from an EMBL/GenBank/DDBJ whole genome shotgun (WGS) entry which is preliminary data.</text>
</comment>
<feature type="transmembrane region" description="Helical" evidence="8">
    <location>
        <begin position="136"/>
        <end position="160"/>
    </location>
</feature>
<dbReference type="Pfam" id="PF01235">
    <property type="entry name" value="Na_Ala_symp"/>
    <property type="match status" value="1"/>
</dbReference>
<keyword evidence="5 8" id="KW-0812">Transmembrane</keyword>
<reference evidence="9 10" key="1">
    <citation type="submission" date="2020-12" db="EMBL/GenBank/DDBJ databases">
        <title>Whole genome sequences of gut porcine anaerobes.</title>
        <authorList>
            <person name="Kubasova T."/>
            <person name="Jahodarova E."/>
            <person name="Rychlik I."/>
        </authorList>
    </citation>
    <scope>NUCLEOTIDE SEQUENCE [LARGE SCALE GENOMIC DNA]</scope>
    <source>
        <strain evidence="9 10">An867</strain>
    </source>
</reference>
<organism evidence="9 10">
    <name type="scientific">Anaeromassilibacillus senegalensis</name>
    <dbReference type="NCBI Taxonomy" id="1673717"/>
    <lineage>
        <taxon>Bacteria</taxon>
        <taxon>Bacillati</taxon>
        <taxon>Bacillota</taxon>
        <taxon>Clostridia</taxon>
        <taxon>Eubacteriales</taxon>
        <taxon>Acutalibacteraceae</taxon>
        <taxon>Anaeromassilibacillus</taxon>
    </lineage>
</organism>
<keyword evidence="8" id="KW-0769">Symport</keyword>
<dbReference type="Proteomes" id="UP001299220">
    <property type="component" value="Unassembled WGS sequence"/>
</dbReference>
<evidence type="ECO:0000256" key="8">
    <source>
        <dbReference type="RuleBase" id="RU363064"/>
    </source>
</evidence>
<comment type="subcellular location">
    <subcellularLocation>
        <location evidence="1 8">Cell membrane</location>
        <topology evidence="1 8">Multi-pass membrane protein</topology>
    </subcellularLocation>
</comment>
<feature type="transmembrane region" description="Helical" evidence="8">
    <location>
        <begin position="74"/>
        <end position="94"/>
    </location>
</feature>
<comment type="similarity">
    <text evidence="2 8">Belongs to the alanine or glycine:cation symporter (AGCS) (TC 2.A.25) family.</text>
</comment>